<protein>
    <recommendedName>
        <fullName evidence="4">BED-type domain-containing protein</fullName>
    </recommendedName>
</protein>
<gene>
    <name evidence="2" type="ORF">KFK09_000648</name>
</gene>
<name>A0A8T3CBP2_DENNO</name>
<keyword evidence="3" id="KW-1185">Reference proteome</keyword>
<feature type="region of interest" description="Disordered" evidence="1">
    <location>
        <begin position="99"/>
        <end position="118"/>
    </location>
</feature>
<organism evidence="2 3">
    <name type="scientific">Dendrobium nobile</name>
    <name type="common">Orchid</name>
    <dbReference type="NCBI Taxonomy" id="94219"/>
    <lineage>
        <taxon>Eukaryota</taxon>
        <taxon>Viridiplantae</taxon>
        <taxon>Streptophyta</taxon>
        <taxon>Embryophyta</taxon>
        <taxon>Tracheophyta</taxon>
        <taxon>Spermatophyta</taxon>
        <taxon>Magnoliopsida</taxon>
        <taxon>Liliopsida</taxon>
        <taxon>Asparagales</taxon>
        <taxon>Orchidaceae</taxon>
        <taxon>Epidendroideae</taxon>
        <taxon>Malaxideae</taxon>
        <taxon>Dendrobiinae</taxon>
        <taxon>Dendrobium</taxon>
    </lineage>
</organism>
<evidence type="ECO:0000313" key="2">
    <source>
        <dbReference type="EMBL" id="KAI0531096.1"/>
    </source>
</evidence>
<reference evidence="2" key="1">
    <citation type="journal article" date="2022" name="Front. Genet.">
        <title>Chromosome-Scale Assembly of the Dendrobium nobile Genome Provides Insights Into the Molecular Mechanism of the Biosynthesis of the Medicinal Active Ingredient of Dendrobium.</title>
        <authorList>
            <person name="Xu Q."/>
            <person name="Niu S.-C."/>
            <person name="Li K.-L."/>
            <person name="Zheng P.-J."/>
            <person name="Zhang X.-J."/>
            <person name="Jia Y."/>
            <person name="Liu Y."/>
            <person name="Niu Y.-X."/>
            <person name="Yu L.-H."/>
            <person name="Chen D.-F."/>
            <person name="Zhang G.-Q."/>
        </authorList>
    </citation>
    <scope>NUCLEOTIDE SEQUENCE</scope>
    <source>
        <tissue evidence="2">Leaf</tissue>
    </source>
</reference>
<proteinExistence type="predicted"/>
<dbReference type="EMBL" id="JAGYWB010000001">
    <property type="protein sequence ID" value="KAI0531096.1"/>
    <property type="molecule type" value="Genomic_DNA"/>
</dbReference>
<dbReference type="OrthoDB" id="1925573at2759"/>
<comment type="caution">
    <text evidence="2">The sequence shown here is derived from an EMBL/GenBank/DDBJ whole genome shotgun (WGS) entry which is preliminary data.</text>
</comment>
<accession>A0A8T3CBP2</accession>
<sequence>MSSSASGSGSKELYVETDKSLWIHVIRLEKTFERGGNVSLKCNYCGGPYKGSYSKVKAHLLKVYGHGIKMCTKITMSQLIELNRQVDYAESRIKRSLPKEIPLPSTHGSSHTSSSSVRFDHSLSYRSEGYDSKKEKEFPHLLCST</sequence>
<evidence type="ECO:0000256" key="1">
    <source>
        <dbReference type="SAM" id="MobiDB-lite"/>
    </source>
</evidence>
<evidence type="ECO:0000313" key="3">
    <source>
        <dbReference type="Proteomes" id="UP000829196"/>
    </source>
</evidence>
<dbReference type="AlphaFoldDB" id="A0A8T3CBP2"/>
<evidence type="ECO:0008006" key="4">
    <source>
        <dbReference type="Google" id="ProtNLM"/>
    </source>
</evidence>
<dbReference type="Proteomes" id="UP000829196">
    <property type="component" value="Unassembled WGS sequence"/>
</dbReference>
<feature type="compositionally biased region" description="Low complexity" evidence="1">
    <location>
        <begin position="105"/>
        <end position="116"/>
    </location>
</feature>